<feature type="domain" description="Histidine kinase" evidence="14">
    <location>
        <begin position="121"/>
        <end position="325"/>
    </location>
</feature>
<dbReference type="Gene3D" id="3.30.565.10">
    <property type="entry name" value="Histidine kinase-like ATPase, C-terminal domain"/>
    <property type="match status" value="1"/>
</dbReference>
<dbReference type="InterPro" id="IPR003594">
    <property type="entry name" value="HATPase_dom"/>
</dbReference>
<dbReference type="PANTHER" id="PTHR45453:SF2">
    <property type="entry name" value="HISTIDINE KINASE"/>
    <property type="match status" value="1"/>
</dbReference>
<dbReference type="GO" id="GO:0005886">
    <property type="term" value="C:plasma membrane"/>
    <property type="evidence" value="ECO:0007669"/>
    <property type="project" value="UniProtKB-SubCell"/>
</dbReference>
<dbReference type="PROSITE" id="PS50109">
    <property type="entry name" value="HIS_KIN"/>
    <property type="match status" value="1"/>
</dbReference>
<gene>
    <name evidence="15" type="ORF">FPQ13_04385</name>
</gene>
<dbReference type="Proteomes" id="UP000316425">
    <property type="component" value="Unassembled WGS sequence"/>
</dbReference>
<dbReference type="SMART" id="SM00387">
    <property type="entry name" value="HATPase_c"/>
    <property type="match status" value="1"/>
</dbReference>
<dbReference type="GO" id="GO:0005524">
    <property type="term" value="F:ATP binding"/>
    <property type="evidence" value="ECO:0007669"/>
    <property type="project" value="UniProtKB-KW"/>
</dbReference>
<evidence type="ECO:0000256" key="13">
    <source>
        <dbReference type="SAM" id="Phobius"/>
    </source>
</evidence>
<comment type="subcellular location">
    <subcellularLocation>
        <location evidence="2">Cell membrane</location>
        <topology evidence="2">Multi-pass membrane protein</topology>
    </subcellularLocation>
</comment>
<dbReference type="PRINTS" id="PR00344">
    <property type="entry name" value="BCTRLSENSOR"/>
</dbReference>
<dbReference type="GO" id="GO:0016036">
    <property type="term" value="P:cellular response to phosphate starvation"/>
    <property type="evidence" value="ECO:0007669"/>
    <property type="project" value="TreeGrafter"/>
</dbReference>
<dbReference type="EC" id="2.7.13.3" evidence="3"/>
<dbReference type="PANTHER" id="PTHR45453">
    <property type="entry name" value="PHOSPHATE REGULON SENSOR PROTEIN PHOR"/>
    <property type="match status" value="1"/>
</dbReference>
<evidence type="ECO:0000256" key="2">
    <source>
        <dbReference type="ARBA" id="ARBA00004651"/>
    </source>
</evidence>
<evidence type="ECO:0000256" key="11">
    <source>
        <dbReference type="ARBA" id="ARBA00023012"/>
    </source>
</evidence>
<dbReference type="EMBL" id="VMHE01000004">
    <property type="protein sequence ID" value="TSJ66501.1"/>
    <property type="molecule type" value="Genomic_DNA"/>
</dbReference>
<evidence type="ECO:0000313" key="15">
    <source>
        <dbReference type="EMBL" id="TSJ66501.1"/>
    </source>
</evidence>
<proteinExistence type="predicted"/>
<keyword evidence="9" id="KW-0067">ATP-binding</keyword>
<dbReference type="InterPro" id="IPR005467">
    <property type="entry name" value="His_kinase_dom"/>
</dbReference>
<keyword evidence="11" id="KW-0902">Two-component regulatory system</keyword>
<reference evidence="15 16" key="1">
    <citation type="submission" date="2019-07" db="EMBL/GenBank/DDBJ databases">
        <title>Allobacillus sp. nov. SKP isolated from shrimp paste of Euphausiacea.</title>
        <authorList>
            <person name="Kanchanasin P."/>
            <person name="Tanasupawat S."/>
            <person name="Shi W."/>
            <person name="Wu L."/>
            <person name="Ma J."/>
        </authorList>
    </citation>
    <scope>NUCLEOTIDE SEQUENCE [LARGE SCALE GENOMIC DNA]</scope>
    <source>
        <strain evidence="15 16">SKP4-8</strain>
    </source>
</reference>
<keyword evidence="6 13" id="KW-0812">Transmembrane</keyword>
<keyword evidence="16" id="KW-1185">Reference proteome</keyword>
<evidence type="ECO:0000256" key="7">
    <source>
        <dbReference type="ARBA" id="ARBA00022741"/>
    </source>
</evidence>
<comment type="catalytic activity">
    <reaction evidence="1">
        <text>ATP + protein L-histidine = ADP + protein N-phospho-L-histidine.</text>
        <dbReference type="EC" id="2.7.13.3"/>
    </reaction>
</comment>
<dbReference type="OrthoDB" id="9780487at2"/>
<keyword evidence="12 13" id="KW-0472">Membrane</keyword>
<dbReference type="InterPro" id="IPR050351">
    <property type="entry name" value="BphY/WalK/GraS-like"/>
</dbReference>
<protein>
    <recommendedName>
        <fullName evidence="3">histidine kinase</fullName>
        <ecNumber evidence="3">2.7.13.3</ecNumber>
    </recommendedName>
</protein>
<dbReference type="GO" id="GO:0004721">
    <property type="term" value="F:phosphoprotein phosphatase activity"/>
    <property type="evidence" value="ECO:0007669"/>
    <property type="project" value="TreeGrafter"/>
</dbReference>
<sequence length="334" mass="39325">MILKYINERKSWISVFVLFELLLLFMAYLDQNWPLSSVTYFVFLTSVIFVFFLIIRYLRESKFYKSMDNQSAELDTSEIPKPFTPFEKVVAHRLNQQFDKLRSMETENRIQLEEEKDELLSWIHEIKTPLSAMNLIIDRIENPTLKSDLDYEWLRIHMLLDQQLHQKRIAVIESDLYMEEILLESLINEEIRKMKSWCIYKSIGFDIDLQEETVLTDVKWLSFILRQLLSNAVKYSEESDIYIQSKQQNGQVILSIRDEGQGILSKDIPRIFEKGFTSTVQKDHGATGMGLYLAKQAAESLHIKLEVESKPTFGTTITLIFPKKNEVVDLWDSR</sequence>
<evidence type="ECO:0000256" key="1">
    <source>
        <dbReference type="ARBA" id="ARBA00000085"/>
    </source>
</evidence>
<dbReference type="RefSeq" id="WP_144088108.1">
    <property type="nucleotide sequence ID" value="NZ_VMHE01000004.1"/>
</dbReference>
<evidence type="ECO:0000256" key="12">
    <source>
        <dbReference type="ARBA" id="ARBA00023136"/>
    </source>
</evidence>
<name>A0A556PQ28_9BACI</name>
<evidence type="ECO:0000313" key="16">
    <source>
        <dbReference type="Proteomes" id="UP000316425"/>
    </source>
</evidence>
<evidence type="ECO:0000256" key="8">
    <source>
        <dbReference type="ARBA" id="ARBA00022777"/>
    </source>
</evidence>
<dbReference type="InterPro" id="IPR036890">
    <property type="entry name" value="HATPase_C_sf"/>
</dbReference>
<keyword evidence="4" id="KW-1003">Cell membrane</keyword>
<evidence type="ECO:0000259" key="14">
    <source>
        <dbReference type="PROSITE" id="PS50109"/>
    </source>
</evidence>
<keyword evidence="7" id="KW-0547">Nucleotide-binding</keyword>
<dbReference type="AlphaFoldDB" id="A0A556PQ28"/>
<evidence type="ECO:0000256" key="5">
    <source>
        <dbReference type="ARBA" id="ARBA00022679"/>
    </source>
</evidence>
<evidence type="ECO:0000256" key="10">
    <source>
        <dbReference type="ARBA" id="ARBA00022989"/>
    </source>
</evidence>
<evidence type="ECO:0000256" key="6">
    <source>
        <dbReference type="ARBA" id="ARBA00022692"/>
    </source>
</evidence>
<dbReference type="SUPFAM" id="SSF55874">
    <property type="entry name" value="ATPase domain of HSP90 chaperone/DNA topoisomerase II/histidine kinase"/>
    <property type="match status" value="1"/>
</dbReference>
<evidence type="ECO:0000256" key="9">
    <source>
        <dbReference type="ARBA" id="ARBA00022840"/>
    </source>
</evidence>
<feature type="transmembrane region" description="Helical" evidence="13">
    <location>
        <begin position="12"/>
        <end position="29"/>
    </location>
</feature>
<dbReference type="GO" id="GO:0000155">
    <property type="term" value="F:phosphorelay sensor kinase activity"/>
    <property type="evidence" value="ECO:0007669"/>
    <property type="project" value="TreeGrafter"/>
</dbReference>
<dbReference type="InterPro" id="IPR004358">
    <property type="entry name" value="Sig_transdc_His_kin-like_C"/>
</dbReference>
<accession>A0A556PQ28</accession>
<feature type="transmembrane region" description="Helical" evidence="13">
    <location>
        <begin position="35"/>
        <end position="58"/>
    </location>
</feature>
<keyword evidence="8 15" id="KW-0418">Kinase</keyword>
<comment type="caution">
    <text evidence="15">The sequence shown here is derived from an EMBL/GenBank/DDBJ whole genome shotgun (WGS) entry which is preliminary data.</text>
</comment>
<dbReference type="Pfam" id="PF02518">
    <property type="entry name" value="HATPase_c"/>
    <property type="match status" value="1"/>
</dbReference>
<keyword evidence="5" id="KW-0808">Transferase</keyword>
<evidence type="ECO:0000256" key="4">
    <source>
        <dbReference type="ARBA" id="ARBA00022475"/>
    </source>
</evidence>
<evidence type="ECO:0000256" key="3">
    <source>
        <dbReference type="ARBA" id="ARBA00012438"/>
    </source>
</evidence>
<organism evidence="15 16">
    <name type="scientific">Allobacillus salarius</name>
    <dbReference type="NCBI Taxonomy" id="1955272"/>
    <lineage>
        <taxon>Bacteria</taxon>
        <taxon>Bacillati</taxon>
        <taxon>Bacillota</taxon>
        <taxon>Bacilli</taxon>
        <taxon>Bacillales</taxon>
        <taxon>Bacillaceae</taxon>
        <taxon>Allobacillus</taxon>
    </lineage>
</organism>
<keyword evidence="10 13" id="KW-1133">Transmembrane helix</keyword>